<protein>
    <recommendedName>
        <fullName evidence="3">ASCH domain-containing protein</fullName>
    </recommendedName>
</protein>
<dbReference type="OrthoDB" id="359066at2"/>
<organism evidence="1 2">
    <name type="scientific">Acaryochloris thomasi RCC1774</name>
    <dbReference type="NCBI Taxonomy" id="1764569"/>
    <lineage>
        <taxon>Bacteria</taxon>
        <taxon>Bacillati</taxon>
        <taxon>Cyanobacteriota</taxon>
        <taxon>Cyanophyceae</taxon>
        <taxon>Acaryochloridales</taxon>
        <taxon>Acaryochloridaceae</taxon>
        <taxon>Acaryochloris</taxon>
        <taxon>Acaryochloris thomasi</taxon>
    </lineage>
</organism>
<gene>
    <name evidence="1" type="ORF">C1752_12049</name>
</gene>
<reference evidence="1 2" key="1">
    <citation type="journal article" date="2018" name="Sci. Rep.">
        <title>A novel species of the marine cyanobacterium Acaryochloris with a unique pigment content and lifestyle.</title>
        <authorList>
            <person name="Partensky F."/>
            <person name="Six C."/>
            <person name="Ratin M."/>
            <person name="Garczarek L."/>
            <person name="Vaulot D."/>
            <person name="Probert I."/>
            <person name="Calteau A."/>
            <person name="Gourvil P."/>
            <person name="Marie D."/>
            <person name="Grebert T."/>
            <person name="Bouchier C."/>
            <person name="Le Panse S."/>
            <person name="Gachenot M."/>
            <person name="Rodriguez F."/>
            <person name="Garrido J.L."/>
        </authorList>
    </citation>
    <scope>NUCLEOTIDE SEQUENCE [LARGE SCALE GENOMIC DNA]</scope>
    <source>
        <strain evidence="1 2">RCC1774</strain>
    </source>
</reference>
<dbReference type="InterPro" id="IPR015947">
    <property type="entry name" value="PUA-like_sf"/>
</dbReference>
<accession>A0A2W1J8J8</accession>
<name>A0A2W1J8J8_9CYAN</name>
<dbReference type="EMBL" id="PQWO01000036">
    <property type="protein sequence ID" value="PZD70478.1"/>
    <property type="molecule type" value="Genomic_DNA"/>
</dbReference>
<sequence length="145" mass="16322">MKCKQPLAVITVHRPWGYAIAHLGKDIENRSWCPRIPVGSFLAIHNGMKWDADGEWLLRQNYGEKLPDRNSDPAGAIVAISQFDGCVREGESPWFAGPVGWKLKDVVAIEPVYCRGQQGLWFPSAKDLNTLRENYRQSKTSLAKV</sequence>
<proteinExistence type="predicted"/>
<keyword evidence="2" id="KW-1185">Reference proteome</keyword>
<dbReference type="Proteomes" id="UP000248857">
    <property type="component" value="Unassembled WGS sequence"/>
</dbReference>
<dbReference type="RefSeq" id="WP_110988994.1">
    <property type="nucleotide sequence ID" value="NZ_CAWNWM010000036.1"/>
</dbReference>
<evidence type="ECO:0000313" key="2">
    <source>
        <dbReference type="Proteomes" id="UP000248857"/>
    </source>
</evidence>
<dbReference type="AlphaFoldDB" id="A0A2W1J8J8"/>
<dbReference type="SUPFAM" id="SSF88697">
    <property type="entry name" value="PUA domain-like"/>
    <property type="match status" value="1"/>
</dbReference>
<evidence type="ECO:0000313" key="1">
    <source>
        <dbReference type="EMBL" id="PZD70478.1"/>
    </source>
</evidence>
<evidence type="ECO:0008006" key="3">
    <source>
        <dbReference type="Google" id="ProtNLM"/>
    </source>
</evidence>
<comment type="caution">
    <text evidence="1">The sequence shown here is derived from an EMBL/GenBank/DDBJ whole genome shotgun (WGS) entry which is preliminary data.</text>
</comment>